<evidence type="ECO:0000256" key="2">
    <source>
        <dbReference type="ARBA" id="ARBA00012864"/>
    </source>
</evidence>
<keyword evidence="5" id="KW-0369">Histidine metabolism</keyword>
<protein>
    <recommendedName>
        <fullName evidence="2 8">Imidazolonepropionase</fullName>
        <ecNumber evidence="2 8">3.5.2.7</ecNumber>
    </recommendedName>
</protein>
<dbReference type="OrthoDB" id="9776455at2"/>
<sequence length="416" mass="45095">MTNKQNSPVLFGPFEELLTMDGLPASGPIKDSNLPIIKEGGLLVSNGKVVKAGLYSDLALHAASSYSFKSKTVALPAYIDAHTHMCFAGSRSQDFMMRLQGKTYSEIAREGGGILRSVKATRQASKEELMKLLLERLQQKLRDGIGTAEIKSGYGLDEATELKMLSVINEAKSLQPIKLIPTLLAAHTLPPEFDLRGAYLEWIVDELFPKVKDGNLTERVDIFCDDCAFTVKEASYFLFEAKAQGFTLTCHADQFSRGGALVAANLRALSADHLEASEEEDLLALKRSGTYPIVLPGASLGLGMPFARARKMLDLDLPLVIASDWNPGSAPSGDLVTQASILAVFEKLTVAETLAAITYRAASALKVAKRGILKPTWAADFVVYQANDHRDIIYRQGALKPSATVIGGVPYLFSDP</sequence>
<keyword evidence="7" id="KW-0408">Iron</keyword>
<keyword evidence="3" id="KW-0479">Metal-binding</keyword>
<dbReference type="Gene3D" id="2.30.40.10">
    <property type="entry name" value="Urease, subunit C, domain 1"/>
    <property type="match status" value="1"/>
</dbReference>
<dbReference type="GO" id="GO:0050480">
    <property type="term" value="F:imidazolonepropionase activity"/>
    <property type="evidence" value="ECO:0007669"/>
    <property type="project" value="UniProtKB-UniRule"/>
</dbReference>
<keyword evidence="6" id="KW-0862">Zinc</keyword>
<feature type="domain" description="Amidohydrolase-related" evidence="9">
    <location>
        <begin position="74"/>
        <end position="408"/>
    </location>
</feature>
<evidence type="ECO:0000313" key="11">
    <source>
        <dbReference type="Proteomes" id="UP000220251"/>
    </source>
</evidence>
<dbReference type="SUPFAM" id="SSF51338">
    <property type="entry name" value="Composite domain of metallo-dependent hydrolases"/>
    <property type="match status" value="1"/>
</dbReference>
<evidence type="ECO:0000256" key="1">
    <source>
        <dbReference type="ARBA" id="ARBA00005023"/>
    </source>
</evidence>
<gene>
    <name evidence="10" type="primary">hutI</name>
    <name evidence="10" type="ORF">ELAC_1335</name>
</gene>
<dbReference type="GO" id="GO:0046872">
    <property type="term" value="F:metal ion binding"/>
    <property type="evidence" value="ECO:0007669"/>
    <property type="project" value="UniProtKB-KW"/>
</dbReference>
<dbReference type="InterPro" id="IPR011059">
    <property type="entry name" value="Metal-dep_hydrolase_composite"/>
</dbReference>
<dbReference type="EMBL" id="CWGJ01000015">
    <property type="protein sequence ID" value="CRX38674.1"/>
    <property type="molecule type" value="Genomic_DNA"/>
</dbReference>
<dbReference type="Pfam" id="PF01979">
    <property type="entry name" value="Amidohydro_1"/>
    <property type="match status" value="1"/>
</dbReference>
<dbReference type="Proteomes" id="UP000220251">
    <property type="component" value="Unassembled WGS sequence"/>
</dbReference>
<dbReference type="GO" id="GO:0005737">
    <property type="term" value="C:cytoplasm"/>
    <property type="evidence" value="ECO:0007669"/>
    <property type="project" value="UniProtKB-UniRule"/>
</dbReference>
<dbReference type="EC" id="3.5.2.7" evidence="2 8"/>
<dbReference type="InterPro" id="IPR032466">
    <property type="entry name" value="Metal_Hydrolase"/>
</dbReference>
<accession>A0A0H5DSD3</accession>
<evidence type="ECO:0000256" key="8">
    <source>
        <dbReference type="NCBIfam" id="TIGR01224"/>
    </source>
</evidence>
<reference evidence="11" key="1">
    <citation type="submission" date="2015-06" db="EMBL/GenBank/DDBJ databases">
        <authorList>
            <person name="Bertelli C."/>
        </authorList>
    </citation>
    <scope>NUCLEOTIDE SEQUENCE [LARGE SCALE GENOMIC DNA]</scope>
    <source>
        <strain evidence="11">CRIB-30</strain>
    </source>
</reference>
<proteinExistence type="predicted"/>
<evidence type="ECO:0000256" key="6">
    <source>
        <dbReference type="ARBA" id="ARBA00022833"/>
    </source>
</evidence>
<evidence type="ECO:0000256" key="4">
    <source>
        <dbReference type="ARBA" id="ARBA00022801"/>
    </source>
</evidence>
<dbReference type="Gene3D" id="3.20.20.140">
    <property type="entry name" value="Metal-dependent hydrolases"/>
    <property type="match status" value="1"/>
</dbReference>
<evidence type="ECO:0000313" key="10">
    <source>
        <dbReference type="EMBL" id="CRX38674.1"/>
    </source>
</evidence>
<dbReference type="RefSeq" id="WP_098038533.1">
    <property type="nucleotide sequence ID" value="NZ_CWGJ01000015.1"/>
</dbReference>
<evidence type="ECO:0000256" key="5">
    <source>
        <dbReference type="ARBA" id="ARBA00022808"/>
    </source>
</evidence>
<dbReference type="PANTHER" id="PTHR42752">
    <property type="entry name" value="IMIDAZOLONEPROPIONASE"/>
    <property type="match status" value="1"/>
</dbReference>
<organism evidence="10 11">
    <name type="scientific">Estrella lausannensis</name>
    <dbReference type="NCBI Taxonomy" id="483423"/>
    <lineage>
        <taxon>Bacteria</taxon>
        <taxon>Pseudomonadati</taxon>
        <taxon>Chlamydiota</taxon>
        <taxon>Chlamydiia</taxon>
        <taxon>Parachlamydiales</taxon>
        <taxon>Candidatus Criblamydiaceae</taxon>
        <taxon>Estrella</taxon>
    </lineage>
</organism>
<dbReference type="AlphaFoldDB" id="A0A0H5DSD3"/>
<name>A0A0H5DSD3_9BACT</name>
<dbReference type="SUPFAM" id="SSF51556">
    <property type="entry name" value="Metallo-dependent hydrolases"/>
    <property type="match status" value="1"/>
</dbReference>
<comment type="pathway">
    <text evidence="1">Amino-acid degradation.</text>
</comment>
<keyword evidence="4 10" id="KW-0378">Hydrolase</keyword>
<evidence type="ECO:0000259" key="9">
    <source>
        <dbReference type="Pfam" id="PF01979"/>
    </source>
</evidence>
<dbReference type="PANTHER" id="PTHR42752:SF1">
    <property type="entry name" value="IMIDAZOLONEPROPIONASE-RELATED"/>
    <property type="match status" value="1"/>
</dbReference>
<dbReference type="GO" id="GO:0019556">
    <property type="term" value="P:L-histidine catabolic process to glutamate and formamide"/>
    <property type="evidence" value="ECO:0007669"/>
    <property type="project" value="UniProtKB-UniRule"/>
</dbReference>
<evidence type="ECO:0000256" key="3">
    <source>
        <dbReference type="ARBA" id="ARBA00022723"/>
    </source>
</evidence>
<dbReference type="InterPro" id="IPR006680">
    <property type="entry name" value="Amidohydro-rel"/>
</dbReference>
<dbReference type="NCBIfam" id="TIGR01224">
    <property type="entry name" value="hutI"/>
    <property type="match status" value="1"/>
</dbReference>
<keyword evidence="11" id="KW-1185">Reference proteome</keyword>
<evidence type="ECO:0000256" key="7">
    <source>
        <dbReference type="ARBA" id="ARBA00023004"/>
    </source>
</evidence>
<dbReference type="InterPro" id="IPR005920">
    <property type="entry name" value="HutI"/>
</dbReference>